<keyword evidence="5" id="KW-0677">Repeat</keyword>
<name>A0AAV1IED5_9CHLO</name>
<dbReference type="Pfam" id="PF00400">
    <property type="entry name" value="WD40"/>
    <property type="match status" value="1"/>
</dbReference>
<dbReference type="PROSITE" id="PS50294">
    <property type="entry name" value="WD_REPEATS_REGION"/>
    <property type="match status" value="1"/>
</dbReference>
<organism evidence="12 13">
    <name type="scientific">Coccomyxa viridis</name>
    <dbReference type="NCBI Taxonomy" id="1274662"/>
    <lineage>
        <taxon>Eukaryota</taxon>
        <taxon>Viridiplantae</taxon>
        <taxon>Chlorophyta</taxon>
        <taxon>core chlorophytes</taxon>
        <taxon>Trebouxiophyceae</taxon>
        <taxon>Trebouxiophyceae incertae sedis</taxon>
        <taxon>Coccomyxaceae</taxon>
        <taxon>Coccomyxa</taxon>
    </lineage>
</organism>
<dbReference type="EMBL" id="CAUYUE010000012">
    <property type="protein sequence ID" value="CAK0785552.1"/>
    <property type="molecule type" value="Genomic_DNA"/>
</dbReference>
<dbReference type="GO" id="GO:0005885">
    <property type="term" value="C:Arp2/3 protein complex"/>
    <property type="evidence" value="ECO:0007669"/>
    <property type="project" value="InterPro"/>
</dbReference>
<evidence type="ECO:0000256" key="4">
    <source>
        <dbReference type="ARBA" id="ARBA00022574"/>
    </source>
</evidence>
<dbReference type="Pfam" id="PF12894">
    <property type="entry name" value="ANAPC4_WD40"/>
    <property type="match status" value="1"/>
</dbReference>
<evidence type="ECO:0000256" key="3">
    <source>
        <dbReference type="ARBA" id="ARBA00022490"/>
    </source>
</evidence>
<dbReference type="PANTHER" id="PTHR10709:SF2">
    <property type="entry name" value="ACTIN-RELATED PROTEIN 2_3 COMPLEX SUBUNIT"/>
    <property type="match status" value="1"/>
</dbReference>
<dbReference type="Gene3D" id="2.130.10.10">
    <property type="entry name" value="YVTN repeat-like/Quinoprotein amine dehydrogenase"/>
    <property type="match status" value="1"/>
</dbReference>
<protein>
    <recommendedName>
        <fullName evidence="8">Arp2/3 complex 41 kDa subunit</fullName>
    </recommendedName>
    <alternativeName>
        <fullName evidence="9">p41-ARC</fullName>
    </alternativeName>
</protein>
<feature type="repeat" description="WD" evidence="10">
    <location>
        <begin position="48"/>
        <end position="79"/>
    </location>
</feature>
<dbReference type="SMART" id="SM00320">
    <property type="entry name" value="WD40"/>
    <property type="match status" value="5"/>
</dbReference>
<dbReference type="GO" id="GO:0034314">
    <property type="term" value="P:Arp2/3 complex-mediated actin nucleation"/>
    <property type="evidence" value="ECO:0007669"/>
    <property type="project" value="InterPro"/>
</dbReference>
<evidence type="ECO:0000313" key="13">
    <source>
        <dbReference type="Proteomes" id="UP001314263"/>
    </source>
</evidence>
<comment type="caution">
    <text evidence="12">The sequence shown here is derived from an EMBL/GenBank/DDBJ whole genome shotgun (WGS) entry which is preliminary data.</text>
</comment>
<dbReference type="InterPro" id="IPR001680">
    <property type="entry name" value="WD40_rpt"/>
</dbReference>
<proteinExistence type="inferred from homology"/>
<evidence type="ECO:0000256" key="9">
    <source>
        <dbReference type="ARBA" id="ARBA00041789"/>
    </source>
</evidence>
<reference evidence="12 13" key="1">
    <citation type="submission" date="2023-10" db="EMBL/GenBank/DDBJ databases">
        <authorList>
            <person name="Maclean D."/>
            <person name="Macfadyen A."/>
        </authorList>
    </citation>
    <scope>NUCLEOTIDE SEQUENCE [LARGE SCALE GENOMIC DNA]</scope>
</reference>
<dbReference type="Proteomes" id="UP001314263">
    <property type="component" value="Unassembled WGS sequence"/>
</dbReference>
<evidence type="ECO:0000259" key="11">
    <source>
        <dbReference type="Pfam" id="PF12894"/>
    </source>
</evidence>
<feature type="repeat" description="WD" evidence="10">
    <location>
        <begin position="137"/>
        <end position="169"/>
    </location>
</feature>
<evidence type="ECO:0000256" key="10">
    <source>
        <dbReference type="PROSITE-ProRule" id="PRU00221"/>
    </source>
</evidence>
<keyword evidence="3" id="KW-0963">Cytoplasm</keyword>
<dbReference type="PANTHER" id="PTHR10709">
    <property type="entry name" value="ACTIN-RELATED PROTEIN 2/3 COMPLEX SUBUNIT 1"/>
    <property type="match status" value="1"/>
</dbReference>
<feature type="domain" description="Anaphase-promoting complex subunit 4-like WD40" evidence="11">
    <location>
        <begin position="101"/>
        <end position="170"/>
    </location>
</feature>
<dbReference type="AlphaFoldDB" id="A0AAV1IED5"/>
<evidence type="ECO:0000313" key="12">
    <source>
        <dbReference type="EMBL" id="CAK0785552.1"/>
    </source>
</evidence>
<sequence>MFTHRLVNCISAHSWSPDQATLALCPDSSEILVYHASEHGNIKKHCVLKQHSQVVSSIDWNREGSFASCSHDASAYVWSRTASGWTPELVFTRLRLAALCLRWSPNGDAFAIGSSEKRICICHRDKRNNCWAARLIRKCHSSSVTAVAWHPDGSLLASTSTDGRCMLFDACMPGTSAGASSSFGTVLLDIQAGSGWGLGLSWSPSGDQLAISSHGSVLQIASGFQRRIQEGSTAGFQLQQMLGLQEMLPLRCMGYLSETKLIGAGFDGEVYLWEKRAGGEWVMAATPEPTAVLCEASNHPGQPSAAFRDKLALFKSNSLQDSSIKHDESTDKREAGHSNVVVDMHIFTVPDGRPTGRFSTAGWDGRVLLWQVDTDDRIKALH</sequence>
<dbReference type="InterPro" id="IPR024977">
    <property type="entry name" value="Apc4-like_WD40_dom"/>
</dbReference>
<dbReference type="InterPro" id="IPR036322">
    <property type="entry name" value="WD40_repeat_dom_sf"/>
</dbReference>
<dbReference type="GO" id="GO:0051015">
    <property type="term" value="F:actin filament binding"/>
    <property type="evidence" value="ECO:0007669"/>
    <property type="project" value="TreeGrafter"/>
</dbReference>
<keyword evidence="6" id="KW-0009">Actin-binding</keyword>
<gene>
    <name evidence="12" type="ORF">CVIRNUC_008762</name>
</gene>
<keyword evidence="13" id="KW-1185">Reference proteome</keyword>
<dbReference type="InterPro" id="IPR017383">
    <property type="entry name" value="ARPC1"/>
</dbReference>
<evidence type="ECO:0000256" key="5">
    <source>
        <dbReference type="ARBA" id="ARBA00022737"/>
    </source>
</evidence>
<evidence type="ECO:0000256" key="6">
    <source>
        <dbReference type="ARBA" id="ARBA00023203"/>
    </source>
</evidence>
<evidence type="ECO:0000256" key="7">
    <source>
        <dbReference type="ARBA" id="ARBA00023212"/>
    </source>
</evidence>
<evidence type="ECO:0000256" key="1">
    <source>
        <dbReference type="ARBA" id="ARBA00004245"/>
    </source>
</evidence>
<dbReference type="PROSITE" id="PS50082">
    <property type="entry name" value="WD_REPEATS_2"/>
    <property type="match status" value="2"/>
</dbReference>
<comment type="subcellular location">
    <subcellularLocation>
        <location evidence="1">Cytoplasm</location>
        <location evidence="1">Cytoskeleton</location>
    </subcellularLocation>
</comment>
<keyword evidence="7" id="KW-0206">Cytoskeleton</keyword>
<dbReference type="SUPFAM" id="SSF50978">
    <property type="entry name" value="WD40 repeat-like"/>
    <property type="match status" value="1"/>
</dbReference>
<evidence type="ECO:0000256" key="2">
    <source>
        <dbReference type="ARBA" id="ARBA00006260"/>
    </source>
</evidence>
<accession>A0AAV1IED5</accession>
<keyword evidence="4 10" id="KW-0853">WD repeat</keyword>
<evidence type="ECO:0000256" key="8">
    <source>
        <dbReference type="ARBA" id="ARBA00041244"/>
    </source>
</evidence>
<comment type="similarity">
    <text evidence="2">Belongs to the WD repeat ARPC1 family.</text>
</comment>
<dbReference type="InterPro" id="IPR015943">
    <property type="entry name" value="WD40/YVTN_repeat-like_dom_sf"/>
</dbReference>